<dbReference type="InterPro" id="IPR043428">
    <property type="entry name" value="LivM-like"/>
</dbReference>
<accession>A0A7C4RSR0</accession>
<keyword evidence="4 6" id="KW-1133">Transmembrane helix</keyword>
<keyword evidence="3 6" id="KW-0812">Transmembrane</keyword>
<feature type="transmembrane region" description="Helical" evidence="6">
    <location>
        <begin position="414"/>
        <end position="432"/>
    </location>
</feature>
<evidence type="ECO:0000256" key="1">
    <source>
        <dbReference type="ARBA" id="ARBA00004651"/>
    </source>
</evidence>
<feature type="transmembrane region" description="Helical" evidence="6">
    <location>
        <begin position="119"/>
        <end position="139"/>
    </location>
</feature>
<dbReference type="GO" id="GO:0015658">
    <property type="term" value="F:branched-chain amino acid transmembrane transporter activity"/>
    <property type="evidence" value="ECO:0007669"/>
    <property type="project" value="InterPro"/>
</dbReference>
<comment type="caution">
    <text evidence="7">The sequence shown here is derived from an EMBL/GenBank/DDBJ whole genome shotgun (WGS) entry which is preliminary data.</text>
</comment>
<proteinExistence type="predicted"/>
<gene>
    <name evidence="7" type="ORF">ENS29_07265</name>
</gene>
<feature type="transmembrane region" description="Helical" evidence="6">
    <location>
        <begin position="257"/>
        <end position="274"/>
    </location>
</feature>
<dbReference type="InterPro" id="IPR001851">
    <property type="entry name" value="ABC_transp_permease"/>
</dbReference>
<evidence type="ECO:0000256" key="3">
    <source>
        <dbReference type="ARBA" id="ARBA00022692"/>
    </source>
</evidence>
<keyword evidence="2" id="KW-1003">Cell membrane</keyword>
<dbReference type="PANTHER" id="PTHR30482:SF10">
    <property type="entry name" value="HIGH-AFFINITY BRANCHED-CHAIN AMINO ACID TRANSPORT PROTEIN BRAE"/>
    <property type="match status" value="1"/>
</dbReference>
<feature type="transmembrane region" description="Helical" evidence="6">
    <location>
        <begin position="92"/>
        <end position="114"/>
    </location>
</feature>
<dbReference type="PANTHER" id="PTHR30482">
    <property type="entry name" value="HIGH-AFFINITY BRANCHED-CHAIN AMINO ACID TRANSPORT SYSTEM PERMEASE"/>
    <property type="match status" value="1"/>
</dbReference>
<dbReference type="GO" id="GO:0005886">
    <property type="term" value="C:plasma membrane"/>
    <property type="evidence" value="ECO:0007669"/>
    <property type="project" value="UniProtKB-SubCell"/>
</dbReference>
<feature type="transmembrane region" description="Helical" evidence="6">
    <location>
        <begin position="43"/>
        <end position="59"/>
    </location>
</feature>
<organism evidence="7">
    <name type="scientific">Desulfatirhabdium butyrativorans</name>
    <dbReference type="NCBI Taxonomy" id="340467"/>
    <lineage>
        <taxon>Bacteria</taxon>
        <taxon>Pseudomonadati</taxon>
        <taxon>Thermodesulfobacteriota</taxon>
        <taxon>Desulfobacteria</taxon>
        <taxon>Desulfobacterales</taxon>
        <taxon>Desulfatirhabdiaceae</taxon>
        <taxon>Desulfatirhabdium</taxon>
    </lineage>
</organism>
<evidence type="ECO:0000256" key="5">
    <source>
        <dbReference type="ARBA" id="ARBA00023136"/>
    </source>
</evidence>
<evidence type="ECO:0000256" key="6">
    <source>
        <dbReference type="SAM" id="Phobius"/>
    </source>
</evidence>
<feature type="transmembrane region" description="Helical" evidence="6">
    <location>
        <begin position="187"/>
        <end position="205"/>
    </location>
</feature>
<dbReference type="Pfam" id="PF02653">
    <property type="entry name" value="BPD_transp_2"/>
    <property type="match status" value="1"/>
</dbReference>
<feature type="transmembrane region" description="Helical" evidence="6">
    <location>
        <begin position="339"/>
        <end position="372"/>
    </location>
</feature>
<evidence type="ECO:0000256" key="2">
    <source>
        <dbReference type="ARBA" id="ARBA00022475"/>
    </source>
</evidence>
<dbReference type="AlphaFoldDB" id="A0A7C4RSR0"/>
<sequence length="450" mass="49479">MFHLLKHVFLPIDRIISSFPRAFILAHMLLGTVLVYMSPRSNLAFLVLITSFFSLYHFPTDRLFKLTAGMVLTLLIFPVLGVRNIFYLEVIFQISVFAALALGLNIVVGFAGLLDLGYVAFYAVGAYLWAFFGSQQYYVLPFAPGTQPSNLPFLLPGDAFYLFMFIAIIVAAITGILLGTPVLRLRGDYLAIVTLGFGEVIRVLANNLDKPLNFTNGPQGITPIQRPTMPEWVVEGFNRTFGWIVGHDVSPADMYNVMFYLMALLVIVVIVYVTKRLDDSKIGRAWTAIREDETAAIAMGIPLVRMKLAAFAVGASFAGVMGVLLAGSRTFISPESFSFMQSIGVLAMVILGGSGSIPGVILGAATVTILNLQVLQGLSLYLSQLRQSDAVIPIINFAWANLSTQLDPAKYQRLLFGLILILMMIFRPEGLIPSQRRKRELSGEENVSGE</sequence>
<evidence type="ECO:0000256" key="4">
    <source>
        <dbReference type="ARBA" id="ARBA00022989"/>
    </source>
</evidence>
<feature type="transmembrane region" description="Helical" evidence="6">
    <location>
        <begin position="159"/>
        <end position="180"/>
    </location>
</feature>
<feature type="transmembrane region" description="Helical" evidence="6">
    <location>
        <begin position="308"/>
        <end position="327"/>
    </location>
</feature>
<reference evidence="7" key="1">
    <citation type="journal article" date="2020" name="mSystems">
        <title>Genome- and Community-Level Interaction Insights into Carbon Utilization and Element Cycling Functions of Hydrothermarchaeota in Hydrothermal Sediment.</title>
        <authorList>
            <person name="Zhou Z."/>
            <person name="Liu Y."/>
            <person name="Xu W."/>
            <person name="Pan J."/>
            <person name="Luo Z.H."/>
            <person name="Li M."/>
        </authorList>
    </citation>
    <scope>NUCLEOTIDE SEQUENCE [LARGE SCALE GENOMIC DNA]</scope>
    <source>
        <strain evidence="7">SpSt-477</strain>
    </source>
</reference>
<keyword evidence="5 6" id="KW-0472">Membrane</keyword>
<dbReference type="EMBL" id="DSUH01000171">
    <property type="protein sequence ID" value="HGU32638.1"/>
    <property type="molecule type" value="Genomic_DNA"/>
</dbReference>
<name>A0A7C4RSR0_9BACT</name>
<feature type="transmembrane region" description="Helical" evidence="6">
    <location>
        <begin position="66"/>
        <end position="86"/>
    </location>
</feature>
<evidence type="ECO:0000313" key="7">
    <source>
        <dbReference type="EMBL" id="HGU32638.1"/>
    </source>
</evidence>
<protein>
    <submittedName>
        <fullName evidence="7">Branched-chain amino acid ABC transporter permease</fullName>
    </submittedName>
</protein>
<comment type="subcellular location">
    <subcellularLocation>
        <location evidence="1">Cell membrane</location>
        <topology evidence="1">Multi-pass membrane protein</topology>
    </subcellularLocation>
</comment>
<dbReference type="CDD" id="cd06581">
    <property type="entry name" value="TM_PBP1_LivM_like"/>
    <property type="match status" value="1"/>
</dbReference>